<reference evidence="2 3" key="1">
    <citation type="submission" date="2015-01" db="EMBL/GenBank/DDBJ databases">
        <title>The Genome Sequence of Fonsecaea multimorphosa CBS 102226.</title>
        <authorList>
            <consortium name="The Broad Institute Genomics Platform"/>
            <person name="Cuomo C."/>
            <person name="de Hoog S."/>
            <person name="Gorbushina A."/>
            <person name="Stielow B."/>
            <person name="Teixiera M."/>
            <person name="Abouelleil A."/>
            <person name="Chapman S.B."/>
            <person name="Priest M."/>
            <person name="Young S.K."/>
            <person name="Wortman J."/>
            <person name="Nusbaum C."/>
            <person name="Birren B."/>
        </authorList>
    </citation>
    <scope>NUCLEOTIDE SEQUENCE [LARGE SCALE GENOMIC DNA]</scope>
    <source>
        <strain evidence="2 3">CBS 102226</strain>
    </source>
</reference>
<dbReference type="Proteomes" id="UP000053411">
    <property type="component" value="Unassembled WGS sequence"/>
</dbReference>
<gene>
    <name evidence="2" type="ORF">Z520_12105</name>
</gene>
<accession>A0A0D2JP18</accession>
<feature type="compositionally biased region" description="Basic and acidic residues" evidence="1">
    <location>
        <begin position="83"/>
        <end position="105"/>
    </location>
</feature>
<sequence>MSRPNTPRQRANTFSLDDAIDSLAPISMLRCPRTHVDQAGRVEIGRPLSNPGIQRPLDIVGSRTKGNPKGLDTGAPKASNSDKNNEADPMDKERPFRKQDDFIPL</sequence>
<proteinExistence type="predicted"/>
<evidence type="ECO:0000313" key="2">
    <source>
        <dbReference type="EMBL" id="KIX92224.1"/>
    </source>
</evidence>
<feature type="region of interest" description="Disordered" evidence="1">
    <location>
        <begin position="42"/>
        <end position="105"/>
    </location>
</feature>
<dbReference type="AlphaFoldDB" id="A0A0D2JP18"/>
<name>A0A0D2JP18_9EURO</name>
<dbReference type="GeneID" id="27717851"/>
<dbReference type="VEuPathDB" id="FungiDB:Z520_12105"/>
<dbReference type="EMBL" id="KN848108">
    <property type="protein sequence ID" value="KIX92224.1"/>
    <property type="molecule type" value="Genomic_DNA"/>
</dbReference>
<organism evidence="2 3">
    <name type="scientific">Fonsecaea multimorphosa CBS 102226</name>
    <dbReference type="NCBI Taxonomy" id="1442371"/>
    <lineage>
        <taxon>Eukaryota</taxon>
        <taxon>Fungi</taxon>
        <taxon>Dikarya</taxon>
        <taxon>Ascomycota</taxon>
        <taxon>Pezizomycotina</taxon>
        <taxon>Eurotiomycetes</taxon>
        <taxon>Chaetothyriomycetidae</taxon>
        <taxon>Chaetothyriales</taxon>
        <taxon>Herpotrichiellaceae</taxon>
        <taxon>Fonsecaea</taxon>
    </lineage>
</organism>
<protein>
    <submittedName>
        <fullName evidence="2">Uncharacterized protein</fullName>
    </submittedName>
</protein>
<dbReference type="RefSeq" id="XP_016626347.1">
    <property type="nucleotide sequence ID" value="XM_016782592.1"/>
</dbReference>
<evidence type="ECO:0000256" key="1">
    <source>
        <dbReference type="SAM" id="MobiDB-lite"/>
    </source>
</evidence>
<keyword evidence="3" id="KW-1185">Reference proteome</keyword>
<evidence type="ECO:0000313" key="3">
    <source>
        <dbReference type="Proteomes" id="UP000053411"/>
    </source>
</evidence>